<evidence type="ECO:0000256" key="5">
    <source>
        <dbReference type="ARBA" id="ARBA00023136"/>
    </source>
</evidence>
<feature type="transmembrane region" description="Helical" evidence="6">
    <location>
        <begin position="125"/>
        <end position="145"/>
    </location>
</feature>
<keyword evidence="3 6" id="KW-0812">Transmembrane</keyword>
<evidence type="ECO:0000256" key="6">
    <source>
        <dbReference type="SAM" id="Phobius"/>
    </source>
</evidence>
<comment type="subcellular location">
    <subcellularLocation>
        <location evidence="1">Membrane</location>
        <topology evidence="1">Multi-pass membrane protein</topology>
    </subcellularLocation>
</comment>
<keyword evidence="5 6" id="KW-0472">Membrane</keyword>
<protein>
    <submittedName>
        <fullName evidence="8">GtrA family protein</fullName>
    </submittedName>
</protein>
<keyword evidence="9" id="KW-1185">Reference proteome</keyword>
<evidence type="ECO:0000313" key="8">
    <source>
        <dbReference type="EMBL" id="MBC8539891.1"/>
    </source>
</evidence>
<proteinExistence type="inferred from homology"/>
<comment type="caution">
    <text evidence="8">The sequence shown here is derived from an EMBL/GenBank/DDBJ whole genome shotgun (WGS) entry which is preliminary data.</text>
</comment>
<feature type="transmembrane region" description="Helical" evidence="6">
    <location>
        <begin position="12"/>
        <end position="38"/>
    </location>
</feature>
<keyword evidence="4 6" id="KW-1133">Transmembrane helix</keyword>
<evidence type="ECO:0000313" key="9">
    <source>
        <dbReference type="Proteomes" id="UP000611762"/>
    </source>
</evidence>
<dbReference type="Pfam" id="PF04138">
    <property type="entry name" value="GtrA_DPMS_TM"/>
    <property type="match status" value="1"/>
</dbReference>
<feature type="transmembrane region" description="Helical" evidence="6">
    <location>
        <begin position="44"/>
        <end position="65"/>
    </location>
</feature>
<evidence type="ECO:0000259" key="7">
    <source>
        <dbReference type="Pfam" id="PF04138"/>
    </source>
</evidence>
<feature type="domain" description="GtrA/DPMS transmembrane" evidence="7">
    <location>
        <begin position="15"/>
        <end position="115"/>
    </location>
</feature>
<reference evidence="8" key="1">
    <citation type="submission" date="2020-08" db="EMBL/GenBank/DDBJ databases">
        <title>Genome public.</title>
        <authorList>
            <person name="Liu C."/>
            <person name="Sun Q."/>
        </authorList>
    </citation>
    <scope>NUCLEOTIDE SEQUENCE</scope>
    <source>
        <strain evidence="8">H8</strain>
    </source>
</reference>
<accession>A0A926DL78</accession>
<dbReference type="GO" id="GO:0005886">
    <property type="term" value="C:plasma membrane"/>
    <property type="evidence" value="ECO:0007669"/>
    <property type="project" value="TreeGrafter"/>
</dbReference>
<evidence type="ECO:0000256" key="4">
    <source>
        <dbReference type="ARBA" id="ARBA00022989"/>
    </source>
</evidence>
<name>A0A926DL78_9FIRM</name>
<dbReference type="PANTHER" id="PTHR38459:SF1">
    <property type="entry name" value="PROPHAGE BACTOPRENOL-LINKED GLUCOSE TRANSLOCASE HOMOLOG"/>
    <property type="match status" value="1"/>
</dbReference>
<organism evidence="8 9">
    <name type="scientific">Congzhengia minquanensis</name>
    <dbReference type="NCBI Taxonomy" id="2763657"/>
    <lineage>
        <taxon>Bacteria</taxon>
        <taxon>Bacillati</taxon>
        <taxon>Bacillota</taxon>
        <taxon>Clostridia</taxon>
        <taxon>Eubacteriales</taxon>
        <taxon>Oscillospiraceae</taxon>
        <taxon>Congzhengia</taxon>
    </lineage>
</organism>
<dbReference type="GO" id="GO:0000271">
    <property type="term" value="P:polysaccharide biosynthetic process"/>
    <property type="evidence" value="ECO:0007669"/>
    <property type="project" value="InterPro"/>
</dbReference>
<evidence type="ECO:0000256" key="3">
    <source>
        <dbReference type="ARBA" id="ARBA00022692"/>
    </source>
</evidence>
<dbReference type="InterPro" id="IPR051401">
    <property type="entry name" value="GtrA_CellWall_Glycosyl"/>
</dbReference>
<gene>
    <name evidence="8" type="ORF">H8698_02735</name>
</gene>
<dbReference type="Proteomes" id="UP000611762">
    <property type="component" value="Unassembled WGS sequence"/>
</dbReference>
<comment type="similarity">
    <text evidence="2">Belongs to the GtrA family.</text>
</comment>
<dbReference type="EMBL" id="JACRSU010000001">
    <property type="protein sequence ID" value="MBC8539891.1"/>
    <property type="molecule type" value="Genomic_DNA"/>
</dbReference>
<evidence type="ECO:0000256" key="2">
    <source>
        <dbReference type="ARBA" id="ARBA00009399"/>
    </source>
</evidence>
<sequence>MGKQINKQGVKQAVRFCVVGFFNTLVDYGLFFVFISFVNLHKSIAQVFSTSVAMCGSYLINRYWTFGQSGRGNFGEIVKFLTINLLAMFSVILLTHLFYDIWHLENLVNAALRAAGSAFAAEGDIAILLCKAAASCFSLMINFFGNKFWVFRGGRQTETEA</sequence>
<dbReference type="AlphaFoldDB" id="A0A926DL78"/>
<dbReference type="RefSeq" id="WP_249311078.1">
    <property type="nucleotide sequence ID" value="NZ_JACRSU010000001.1"/>
</dbReference>
<dbReference type="PANTHER" id="PTHR38459">
    <property type="entry name" value="PROPHAGE BACTOPRENOL-LINKED GLUCOSE TRANSLOCASE HOMOLOG"/>
    <property type="match status" value="1"/>
</dbReference>
<evidence type="ECO:0000256" key="1">
    <source>
        <dbReference type="ARBA" id="ARBA00004141"/>
    </source>
</evidence>
<dbReference type="InterPro" id="IPR007267">
    <property type="entry name" value="GtrA_DPMS_TM"/>
</dbReference>
<feature type="transmembrane region" description="Helical" evidence="6">
    <location>
        <begin position="77"/>
        <end position="99"/>
    </location>
</feature>